<dbReference type="SMART" id="SM00506">
    <property type="entry name" value="A1pp"/>
    <property type="match status" value="1"/>
</dbReference>
<evidence type="ECO:0000313" key="2">
    <source>
        <dbReference type="EMBL" id="AEC01374.1"/>
    </source>
</evidence>
<dbReference type="EMBL" id="CP002659">
    <property type="protein sequence ID" value="AEC01374.1"/>
    <property type="molecule type" value="Genomic_DNA"/>
</dbReference>
<dbReference type="AlphaFoldDB" id="F4GJU9"/>
<organism evidence="2 3">
    <name type="scientific">Parasphaerochaeta coccoides (strain ATCC BAA-1237 / DSM 17374 / SPN1)</name>
    <name type="common">Sphaerochaeta coccoides</name>
    <dbReference type="NCBI Taxonomy" id="760011"/>
    <lineage>
        <taxon>Bacteria</taxon>
        <taxon>Pseudomonadati</taxon>
        <taxon>Spirochaetota</taxon>
        <taxon>Spirochaetia</taxon>
        <taxon>Spirochaetales</taxon>
        <taxon>Sphaerochaetaceae</taxon>
        <taxon>Parasphaerochaeta</taxon>
    </lineage>
</organism>
<dbReference type="NCBIfam" id="NF001664">
    <property type="entry name" value="PRK00431.1-6"/>
    <property type="match status" value="1"/>
</dbReference>
<dbReference type="Pfam" id="PF01661">
    <property type="entry name" value="Macro"/>
    <property type="match status" value="1"/>
</dbReference>
<dbReference type="CDD" id="cd02908">
    <property type="entry name" value="Macro_OAADPr_deacetylase"/>
    <property type="match status" value="1"/>
</dbReference>
<feature type="domain" description="Macro" evidence="1">
    <location>
        <begin position="1"/>
        <end position="168"/>
    </location>
</feature>
<dbReference type="KEGG" id="scc:Spico_0136"/>
<dbReference type="HOGENOM" id="CLU_046550_5_1_12"/>
<dbReference type="PANTHER" id="PTHR11106:SF27">
    <property type="entry name" value="MACRO DOMAIN-CONTAINING PROTEIN"/>
    <property type="match status" value="1"/>
</dbReference>
<dbReference type="PANTHER" id="PTHR11106">
    <property type="entry name" value="GANGLIOSIDE INDUCED DIFFERENTIATION ASSOCIATED PROTEIN 2-RELATED"/>
    <property type="match status" value="1"/>
</dbReference>
<dbReference type="SUPFAM" id="SSF52949">
    <property type="entry name" value="Macro domain-like"/>
    <property type="match status" value="1"/>
</dbReference>
<dbReference type="InterPro" id="IPR043472">
    <property type="entry name" value="Macro_dom-like"/>
</dbReference>
<dbReference type="STRING" id="760011.Spico_0136"/>
<reference evidence="3" key="1">
    <citation type="submission" date="2011-04" db="EMBL/GenBank/DDBJ databases">
        <title>The complete genome of Spirochaeta coccoides DSM 17374.</title>
        <authorList>
            <person name="Lucas S."/>
            <person name="Copeland A."/>
            <person name="Lapidus A."/>
            <person name="Bruce D."/>
            <person name="Goodwin L."/>
            <person name="Pitluck S."/>
            <person name="Peters L."/>
            <person name="Kyrpides N."/>
            <person name="Mavromatis K."/>
            <person name="Pagani I."/>
            <person name="Ivanova N."/>
            <person name="Ovchinnikova G."/>
            <person name="Lu M."/>
            <person name="Detter J.C."/>
            <person name="Tapia R."/>
            <person name="Han C."/>
            <person name="Land M."/>
            <person name="Hauser L."/>
            <person name="Markowitz V."/>
            <person name="Cheng J.-F."/>
            <person name="Hugenholtz P."/>
            <person name="Woyke T."/>
            <person name="Wu D."/>
            <person name="Spring S."/>
            <person name="Schroeder M."/>
            <person name="Brambilla E."/>
            <person name="Klenk H.-P."/>
            <person name="Eisen J.A."/>
        </authorList>
    </citation>
    <scope>NUCLEOTIDE SEQUENCE [LARGE SCALE GENOMIC DNA]</scope>
    <source>
        <strain evidence="3">ATCC BAA-1237 / DSM 17374 / SPN1</strain>
    </source>
</reference>
<dbReference type="eggNOG" id="COG2110">
    <property type="taxonomic scope" value="Bacteria"/>
</dbReference>
<gene>
    <name evidence="2" type="ordered locus">Spico_0136</name>
</gene>
<keyword evidence="3" id="KW-1185">Reference proteome</keyword>
<proteinExistence type="predicted"/>
<dbReference type="InterPro" id="IPR002589">
    <property type="entry name" value="Macro_dom"/>
</dbReference>
<reference evidence="2 3" key="2">
    <citation type="journal article" date="2012" name="Stand. Genomic Sci.">
        <title>Complete genome sequence of the termite hindgut bacterium Spirochaeta coccoides type strain (SPN1(T)), reclassification in the genus Sphaerochaeta as Sphaerochaeta coccoides comb. nov. and emendations of the family Spirochaetaceae and the genus Sphaerochaeta.</title>
        <authorList>
            <person name="Abt B."/>
            <person name="Han C."/>
            <person name="Scheuner C."/>
            <person name="Lu M."/>
            <person name="Lapidus A."/>
            <person name="Nolan M."/>
            <person name="Lucas S."/>
            <person name="Hammon N."/>
            <person name="Deshpande S."/>
            <person name="Cheng J.F."/>
            <person name="Tapia R."/>
            <person name="Goodwin L.A."/>
            <person name="Pitluck S."/>
            <person name="Liolios K."/>
            <person name="Pagani I."/>
            <person name="Ivanova N."/>
            <person name="Mavromatis K."/>
            <person name="Mikhailova N."/>
            <person name="Huntemann M."/>
            <person name="Pati A."/>
            <person name="Chen A."/>
            <person name="Palaniappan K."/>
            <person name="Land M."/>
            <person name="Hauser L."/>
            <person name="Brambilla E.M."/>
            <person name="Rohde M."/>
            <person name="Spring S."/>
            <person name="Gronow S."/>
            <person name="Goker M."/>
            <person name="Woyke T."/>
            <person name="Bristow J."/>
            <person name="Eisen J.A."/>
            <person name="Markowitz V."/>
            <person name="Hugenholtz P."/>
            <person name="Kyrpides N.C."/>
            <person name="Klenk H.P."/>
            <person name="Detter J.C."/>
        </authorList>
    </citation>
    <scope>NUCLEOTIDE SEQUENCE [LARGE SCALE GENOMIC DNA]</scope>
    <source>
        <strain evidence="3">ATCC BAA-1237 / DSM 17374 / SPN1</strain>
    </source>
</reference>
<protein>
    <submittedName>
        <fullName evidence="2">Appr-1-p processing domain protein</fullName>
    </submittedName>
</protein>
<evidence type="ECO:0000259" key="1">
    <source>
        <dbReference type="PROSITE" id="PS51154"/>
    </source>
</evidence>
<dbReference type="Proteomes" id="UP000007939">
    <property type="component" value="Chromosome"/>
</dbReference>
<dbReference type="Gene3D" id="3.40.220.10">
    <property type="entry name" value="Leucine Aminopeptidase, subunit E, domain 1"/>
    <property type="match status" value="1"/>
</dbReference>
<evidence type="ECO:0000313" key="3">
    <source>
        <dbReference type="Proteomes" id="UP000007939"/>
    </source>
</evidence>
<dbReference type="RefSeq" id="WP_013738770.1">
    <property type="nucleotide sequence ID" value="NC_015436.1"/>
</dbReference>
<name>F4GJU9_PARC1</name>
<dbReference type="PROSITE" id="PS51154">
    <property type="entry name" value="MACRO"/>
    <property type="match status" value="1"/>
</dbReference>
<sequence length="180" mass="19380">MGFSIIKGDITHQSVDAIVNAANTRLLGGSGVDGAIHAAAGPQLLEECRTLGGCETGKAKITDGYLLPARHVIHTPGPIWHGGRKGESLLLAGSYRNSLELAATWSCLTVAFPSISTGAYGYPVDKAALVAVSTILDFLPTHPEMNITMVCWTDEDKAAYEKAYKKVLKDREKKEPHRYD</sequence>
<dbReference type="OrthoDB" id="6194521at2"/>
<accession>F4GJU9</accession>